<dbReference type="InterPro" id="IPR000522">
    <property type="entry name" value="ABC_transptr_permease_BtuC"/>
</dbReference>
<organism evidence="9 10">
    <name type="scientific">Alteromonas aquimaris</name>
    <dbReference type="NCBI Taxonomy" id="2998417"/>
    <lineage>
        <taxon>Bacteria</taxon>
        <taxon>Pseudomonadati</taxon>
        <taxon>Pseudomonadota</taxon>
        <taxon>Gammaproteobacteria</taxon>
        <taxon>Alteromonadales</taxon>
        <taxon>Alteromonadaceae</taxon>
        <taxon>Alteromonas/Salinimonas group</taxon>
        <taxon>Alteromonas</taxon>
    </lineage>
</organism>
<feature type="transmembrane region" description="Helical" evidence="8">
    <location>
        <begin position="228"/>
        <end position="255"/>
    </location>
</feature>
<feature type="transmembrane region" description="Helical" evidence="8">
    <location>
        <begin position="105"/>
        <end position="123"/>
    </location>
</feature>
<dbReference type="PANTHER" id="PTHR30472:SF25">
    <property type="entry name" value="ABC TRANSPORTER PERMEASE PROTEIN MJ0876-RELATED"/>
    <property type="match status" value="1"/>
</dbReference>
<proteinExistence type="inferred from homology"/>
<keyword evidence="4" id="KW-1003">Cell membrane</keyword>
<evidence type="ECO:0000256" key="6">
    <source>
        <dbReference type="ARBA" id="ARBA00022989"/>
    </source>
</evidence>
<dbReference type="Gene3D" id="1.10.3470.10">
    <property type="entry name" value="ABC transporter involved in vitamin B12 uptake, BtuC"/>
    <property type="match status" value="1"/>
</dbReference>
<feature type="transmembrane region" description="Helical" evidence="8">
    <location>
        <begin position="292"/>
        <end position="313"/>
    </location>
</feature>
<keyword evidence="6 8" id="KW-1133">Transmembrane helix</keyword>
<protein>
    <submittedName>
        <fullName evidence="9">Iron ABC transporter permease</fullName>
    </submittedName>
</protein>
<evidence type="ECO:0000256" key="8">
    <source>
        <dbReference type="SAM" id="Phobius"/>
    </source>
</evidence>
<dbReference type="EMBL" id="JAPFRD010000005">
    <property type="protein sequence ID" value="MCW8107884.1"/>
    <property type="molecule type" value="Genomic_DNA"/>
</dbReference>
<evidence type="ECO:0000256" key="5">
    <source>
        <dbReference type="ARBA" id="ARBA00022692"/>
    </source>
</evidence>
<evidence type="ECO:0000313" key="10">
    <source>
        <dbReference type="Proteomes" id="UP001142810"/>
    </source>
</evidence>
<dbReference type="Proteomes" id="UP001142810">
    <property type="component" value="Unassembled WGS sequence"/>
</dbReference>
<gene>
    <name evidence="9" type="ORF">OPS25_05150</name>
</gene>
<feature type="transmembrane region" description="Helical" evidence="8">
    <location>
        <begin position="267"/>
        <end position="286"/>
    </location>
</feature>
<dbReference type="CDD" id="cd06550">
    <property type="entry name" value="TM_ABC_iron-siderophores_like"/>
    <property type="match status" value="1"/>
</dbReference>
<comment type="caution">
    <text evidence="9">The sequence shown here is derived from an EMBL/GenBank/DDBJ whole genome shotgun (WGS) entry which is preliminary data.</text>
</comment>
<feature type="transmembrane region" description="Helical" evidence="8">
    <location>
        <begin position="7"/>
        <end position="25"/>
    </location>
</feature>
<comment type="subcellular location">
    <subcellularLocation>
        <location evidence="1">Cell membrane</location>
        <topology evidence="1">Multi-pass membrane protein</topology>
    </subcellularLocation>
</comment>
<dbReference type="InterPro" id="IPR037294">
    <property type="entry name" value="ABC_BtuC-like"/>
</dbReference>
<name>A0ABT3P554_9ALTE</name>
<dbReference type="PANTHER" id="PTHR30472">
    <property type="entry name" value="FERRIC ENTEROBACTIN TRANSPORT SYSTEM PERMEASE PROTEIN"/>
    <property type="match status" value="1"/>
</dbReference>
<feature type="transmembrane region" description="Helical" evidence="8">
    <location>
        <begin position="205"/>
        <end position="222"/>
    </location>
</feature>
<feature type="transmembrane region" description="Helical" evidence="8">
    <location>
        <begin position="37"/>
        <end position="65"/>
    </location>
</feature>
<keyword evidence="5 8" id="KW-0812">Transmembrane</keyword>
<feature type="transmembrane region" description="Helical" evidence="8">
    <location>
        <begin position="77"/>
        <end position="99"/>
    </location>
</feature>
<feature type="transmembrane region" description="Helical" evidence="8">
    <location>
        <begin position="178"/>
        <end position="198"/>
    </location>
</feature>
<evidence type="ECO:0000256" key="2">
    <source>
        <dbReference type="ARBA" id="ARBA00007935"/>
    </source>
</evidence>
<evidence type="ECO:0000256" key="1">
    <source>
        <dbReference type="ARBA" id="ARBA00004651"/>
    </source>
</evidence>
<dbReference type="Pfam" id="PF01032">
    <property type="entry name" value="FecCD"/>
    <property type="match status" value="1"/>
</dbReference>
<evidence type="ECO:0000256" key="3">
    <source>
        <dbReference type="ARBA" id="ARBA00022448"/>
    </source>
</evidence>
<accession>A0ABT3P554</accession>
<keyword evidence="10" id="KW-1185">Reference proteome</keyword>
<dbReference type="RefSeq" id="WP_265616572.1">
    <property type="nucleotide sequence ID" value="NZ_JAPFRD010000005.1"/>
</dbReference>
<dbReference type="SUPFAM" id="SSF81345">
    <property type="entry name" value="ABC transporter involved in vitamin B12 uptake, BtuC"/>
    <property type="match status" value="1"/>
</dbReference>
<comment type="similarity">
    <text evidence="2">Belongs to the binding-protein-dependent transport system permease family. FecCD subfamily.</text>
</comment>
<evidence type="ECO:0000313" key="9">
    <source>
        <dbReference type="EMBL" id="MCW8107884.1"/>
    </source>
</evidence>
<evidence type="ECO:0000256" key="4">
    <source>
        <dbReference type="ARBA" id="ARBA00022475"/>
    </source>
</evidence>
<sequence length="319" mass="33754">MSRYSCLLYVLSSLLITVAGIIALHDWQSYAEPALRWHILITLQFPLILNALLVGATLAISGGTLQVALRNPLADPGIIGITSGASLCAAGLMLLPFTFPIPMQYLLPIGCFIGALLSTWLIFKISKRLRNAASAVILAGIAISTLAGAIIGWLYLIADAGAMRNLTFWIMGSLHQSDWVLLAVSGPIMLLSIGLQLYYAKQLNFLYAGELATAAAGVHPQALINRCLFVSAIGVGAAVSVSGSIAFIGLLVPHVMRYVIGHDNQKLLPATALTGALILLLVAAVSELATVITLPVSMVTATIGGPMLLAVLYRGRWRT</sequence>
<keyword evidence="7 8" id="KW-0472">Membrane</keyword>
<reference evidence="9" key="1">
    <citation type="submission" date="2022-11" db="EMBL/GenBank/DDBJ databases">
        <title>Alteromonas sp. nov., isolated from sea water of the Qingdao.</title>
        <authorList>
            <person name="Wang Q."/>
        </authorList>
    </citation>
    <scope>NUCLEOTIDE SEQUENCE</scope>
    <source>
        <strain evidence="9">ASW11-7</strain>
    </source>
</reference>
<feature type="transmembrane region" description="Helical" evidence="8">
    <location>
        <begin position="135"/>
        <end position="158"/>
    </location>
</feature>
<keyword evidence="3" id="KW-0813">Transport</keyword>
<evidence type="ECO:0000256" key="7">
    <source>
        <dbReference type="ARBA" id="ARBA00023136"/>
    </source>
</evidence>